<sequence length="177" mass="18105">MEAELQTRVNLPVVLVNREGLYVIVAVLGVSILGCAGVLTYSFTNYAKLKRNADEARAYIASRVNAAAQISGGKQAAADGVSVVTSAGDRTATVEAMVPPSRPAGSDRAVELSASVGASERSRVDATFAAVASRKVSVTEVETPDSRRLNEVTSSESKSTAAASTAGTDAEGVASQA</sequence>
<evidence type="ECO:0000313" key="1">
    <source>
        <dbReference type="EMBL" id="KAH7959661.1"/>
    </source>
</evidence>
<dbReference type="Proteomes" id="UP000821865">
    <property type="component" value="Chromosome 3"/>
</dbReference>
<gene>
    <name evidence="1" type="ORF">HPB49_012822</name>
</gene>
<reference evidence="1" key="1">
    <citation type="submission" date="2020-05" db="EMBL/GenBank/DDBJ databases">
        <title>Large-scale comparative analyses of tick genomes elucidate their genetic diversity and vector capacities.</title>
        <authorList>
            <person name="Jia N."/>
            <person name="Wang J."/>
            <person name="Shi W."/>
            <person name="Du L."/>
            <person name="Sun Y."/>
            <person name="Zhan W."/>
            <person name="Jiang J."/>
            <person name="Wang Q."/>
            <person name="Zhang B."/>
            <person name="Ji P."/>
            <person name="Sakyi L.B."/>
            <person name="Cui X."/>
            <person name="Yuan T."/>
            <person name="Jiang B."/>
            <person name="Yang W."/>
            <person name="Lam T.T.-Y."/>
            <person name="Chang Q."/>
            <person name="Ding S."/>
            <person name="Wang X."/>
            <person name="Zhu J."/>
            <person name="Ruan X."/>
            <person name="Zhao L."/>
            <person name="Wei J."/>
            <person name="Que T."/>
            <person name="Du C."/>
            <person name="Cheng J."/>
            <person name="Dai P."/>
            <person name="Han X."/>
            <person name="Huang E."/>
            <person name="Gao Y."/>
            <person name="Liu J."/>
            <person name="Shao H."/>
            <person name="Ye R."/>
            <person name="Li L."/>
            <person name="Wei W."/>
            <person name="Wang X."/>
            <person name="Wang C."/>
            <person name="Yang T."/>
            <person name="Huo Q."/>
            <person name="Li W."/>
            <person name="Guo W."/>
            <person name="Chen H."/>
            <person name="Zhou L."/>
            <person name="Ni X."/>
            <person name="Tian J."/>
            <person name="Zhou Y."/>
            <person name="Sheng Y."/>
            <person name="Liu T."/>
            <person name="Pan Y."/>
            <person name="Xia L."/>
            <person name="Li J."/>
            <person name="Zhao F."/>
            <person name="Cao W."/>
        </authorList>
    </citation>
    <scope>NUCLEOTIDE SEQUENCE</scope>
    <source>
        <strain evidence="1">Dsil-2018</strain>
    </source>
</reference>
<accession>A0ACB8D5M3</accession>
<organism evidence="1 2">
    <name type="scientific">Dermacentor silvarum</name>
    <name type="common">Tick</name>
    <dbReference type="NCBI Taxonomy" id="543639"/>
    <lineage>
        <taxon>Eukaryota</taxon>
        <taxon>Metazoa</taxon>
        <taxon>Ecdysozoa</taxon>
        <taxon>Arthropoda</taxon>
        <taxon>Chelicerata</taxon>
        <taxon>Arachnida</taxon>
        <taxon>Acari</taxon>
        <taxon>Parasitiformes</taxon>
        <taxon>Ixodida</taxon>
        <taxon>Ixodoidea</taxon>
        <taxon>Ixodidae</taxon>
        <taxon>Rhipicephalinae</taxon>
        <taxon>Dermacentor</taxon>
    </lineage>
</organism>
<proteinExistence type="predicted"/>
<protein>
    <submittedName>
        <fullName evidence="1">Uncharacterized protein</fullName>
    </submittedName>
</protein>
<comment type="caution">
    <text evidence="1">The sequence shown here is derived from an EMBL/GenBank/DDBJ whole genome shotgun (WGS) entry which is preliminary data.</text>
</comment>
<name>A0ACB8D5M3_DERSI</name>
<evidence type="ECO:0000313" key="2">
    <source>
        <dbReference type="Proteomes" id="UP000821865"/>
    </source>
</evidence>
<dbReference type="EMBL" id="CM023472">
    <property type="protein sequence ID" value="KAH7959661.1"/>
    <property type="molecule type" value="Genomic_DNA"/>
</dbReference>
<keyword evidence="2" id="KW-1185">Reference proteome</keyword>